<sequence length="382" mass="43635">MRSTKLRKILSKISLLLHPFHKGVDPSLATPRSKEDWLGEFKGSQVMIPDLYALLPGWRFAVNKHYETVRTKLDEWMLSWVDDQENCRRMKLADFAMLAGCFYPDAEEEEYLMAAYYHLWVFVWDDELDCGPLTKDLEKVAMFKKETDECLNSTLGSEPFNGSRQSMTPMMKAFCDVAEKVAAGSTPDARSHMLHELIGYVDSACALPYRRSIEGDRELFSRENFLAQRARSGGAGPSLILPLYIYHLNIPSSILDHESLQTIFTQACLIVHLINDIVSFVKELRDDQLDNIVPVLAIEHRIPLQAAIERACELVCTARQTLEDAEKRLPLPTGNEELDKQLLRYVQGCKDVAAGNLHWSYQNARYFGSNPKREGNKIFLRI</sequence>
<name>A0A401GQE7_9APHY</name>
<dbReference type="Gene3D" id="1.10.600.10">
    <property type="entry name" value="Farnesyl Diphosphate Synthase"/>
    <property type="match status" value="1"/>
</dbReference>
<dbReference type="PANTHER" id="PTHR35201:SF4">
    <property type="entry name" value="BETA-PINACENE SYNTHASE-RELATED"/>
    <property type="match status" value="1"/>
</dbReference>
<dbReference type="InterPro" id="IPR008949">
    <property type="entry name" value="Isoprenoid_synthase_dom_sf"/>
</dbReference>
<dbReference type="InterPro" id="IPR034686">
    <property type="entry name" value="Terpene_cyclase-like_2"/>
</dbReference>
<dbReference type="GeneID" id="38781378"/>
<organism evidence="7 8">
    <name type="scientific">Sparassis crispa</name>
    <dbReference type="NCBI Taxonomy" id="139825"/>
    <lineage>
        <taxon>Eukaryota</taxon>
        <taxon>Fungi</taxon>
        <taxon>Dikarya</taxon>
        <taxon>Basidiomycota</taxon>
        <taxon>Agaricomycotina</taxon>
        <taxon>Agaricomycetes</taxon>
        <taxon>Polyporales</taxon>
        <taxon>Sparassidaceae</taxon>
        <taxon>Sparassis</taxon>
    </lineage>
</organism>
<evidence type="ECO:0000313" key="8">
    <source>
        <dbReference type="Proteomes" id="UP000287166"/>
    </source>
</evidence>
<keyword evidence="4 6" id="KW-0460">Magnesium</keyword>
<dbReference type="STRING" id="139825.A0A401GQE7"/>
<evidence type="ECO:0000313" key="7">
    <source>
        <dbReference type="EMBL" id="GBE84461.1"/>
    </source>
</evidence>
<comment type="cofactor">
    <cofactor evidence="1 6">
        <name>Mg(2+)</name>
        <dbReference type="ChEBI" id="CHEBI:18420"/>
    </cofactor>
</comment>
<evidence type="ECO:0000256" key="4">
    <source>
        <dbReference type="ARBA" id="ARBA00022842"/>
    </source>
</evidence>
<evidence type="ECO:0000256" key="1">
    <source>
        <dbReference type="ARBA" id="ARBA00001946"/>
    </source>
</evidence>
<dbReference type="Pfam" id="PF19086">
    <property type="entry name" value="Terpene_syn_C_2"/>
    <property type="match status" value="1"/>
</dbReference>
<protein>
    <recommendedName>
        <fullName evidence="6">Terpene synthase</fullName>
        <ecNumber evidence="6">4.2.3.-</ecNumber>
    </recommendedName>
</protein>
<dbReference type="Proteomes" id="UP000287166">
    <property type="component" value="Unassembled WGS sequence"/>
</dbReference>
<dbReference type="EC" id="4.2.3.-" evidence="6"/>
<dbReference type="SFLD" id="SFLDS00005">
    <property type="entry name" value="Isoprenoid_Synthase_Type_I"/>
    <property type="match status" value="1"/>
</dbReference>
<comment type="caution">
    <text evidence="7">The sequence shown here is derived from an EMBL/GenBank/DDBJ whole genome shotgun (WGS) entry which is preliminary data.</text>
</comment>
<gene>
    <name evidence="7" type="ORF">SCP_0604400</name>
</gene>
<dbReference type="RefSeq" id="XP_027615374.1">
    <property type="nucleotide sequence ID" value="XM_027759573.1"/>
</dbReference>
<evidence type="ECO:0000256" key="5">
    <source>
        <dbReference type="ARBA" id="ARBA00023239"/>
    </source>
</evidence>
<dbReference type="EMBL" id="BFAD01000006">
    <property type="protein sequence ID" value="GBE84461.1"/>
    <property type="molecule type" value="Genomic_DNA"/>
</dbReference>
<keyword evidence="8" id="KW-1185">Reference proteome</keyword>
<evidence type="ECO:0000256" key="3">
    <source>
        <dbReference type="ARBA" id="ARBA00022723"/>
    </source>
</evidence>
<proteinExistence type="inferred from homology"/>
<dbReference type="GO" id="GO:0010333">
    <property type="term" value="F:terpene synthase activity"/>
    <property type="evidence" value="ECO:0007669"/>
    <property type="project" value="InterPro"/>
</dbReference>
<dbReference type="SFLD" id="SFLDG01020">
    <property type="entry name" value="Terpene_Cyclase_Like_2"/>
    <property type="match status" value="1"/>
</dbReference>
<accession>A0A401GQE7</accession>
<keyword evidence="3 6" id="KW-0479">Metal-binding</keyword>
<dbReference type="PANTHER" id="PTHR35201">
    <property type="entry name" value="TERPENE SYNTHASE"/>
    <property type="match status" value="1"/>
</dbReference>
<evidence type="ECO:0000256" key="6">
    <source>
        <dbReference type="RuleBase" id="RU366034"/>
    </source>
</evidence>
<keyword evidence="5 6" id="KW-0456">Lyase</keyword>
<dbReference type="AlphaFoldDB" id="A0A401GQE7"/>
<reference evidence="7 8" key="1">
    <citation type="journal article" date="2018" name="Sci. Rep.">
        <title>Genome sequence of the cauliflower mushroom Sparassis crispa (Hanabiratake) and its association with beneficial usage.</title>
        <authorList>
            <person name="Kiyama R."/>
            <person name="Furutani Y."/>
            <person name="Kawaguchi K."/>
            <person name="Nakanishi T."/>
        </authorList>
    </citation>
    <scope>NUCLEOTIDE SEQUENCE [LARGE SCALE GENOMIC DNA]</scope>
</reference>
<comment type="similarity">
    <text evidence="2 6">Belongs to the terpene synthase family.</text>
</comment>
<dbReference type="SUPFAM" id="SSF48576">
    <property type="entry name" value="Terpenoid synthases"/>
    <property type="match status" value="1"/>
</dbReference>
<dbReference type="InParanoid" id="A0A401GQE7"/>
<evidence type="ECO:0000256" key="2">
    <source>
        <dbReference type="ARBA" id="ARBA00006333"/>
    </source>
</evidence>
<dbReference type="GO" id="GO:0046872">
    <property type="term" value="F:metal ion binding"/>
    <property type="evidence" value="ECO:0007669"/>
    <property type="project" value="UniProtKB-KW"/>
</dbReference>
<dbReference type="GO" id="GO:0008299">
    <property type="term" value="P:isoprenoid biosynthetic process"/>
    <property type="evidence" value="ECO:0007669"/>
    <property type="project" value="UniProtKB-ARBA"/>
</dbReference>
<dbReference type="OrthoDB" id="2861623at2759"/>